<gene>
    <name evidence="4" type="ORF">R9X50_00566300</name>
</gene>
<dbReference type="PANTHER" id="PTHR48081:SF19">
    <property type="entry name" value="AB HYDROLASE SUPERFAMILY PROTEIN C4A8.06C"/>
    <property type="match status" value="1"/>
</dbReference>
<feature type="region of interest" description="Disordered" evidence="2">
    <location>
        <begin position="618"/>
        <end position="731"/>
    </location>
</feature>
<keyword evidence="1 4" id="KW-0378">Hydrolase</keyword>
<feature type="region of interest" description="Disordered" evidence="2">
    <location>
        <begin position="834"/>
        <end position="879"/>
    </location>
</feature>
<name>A0AAQ3M8E1_9PEZI</name>
<reference evidence="4 5" key="1">
    <citation type="submission" date="2023-11" db="EMBL/GenBank/DDBJ databases">
        <title>An acidophilic fungus is an integral part of prey digestion in a carnivorous sundew plant.</title>
        <authorList>
            <person name="Tsai I.J."/>
        </authorList>
    </citation>
    <scope>NUCLEOTIDE SEQUENCE [LARGE SCALE GENOMIC DNA]</scope>
    <source>
        <strain evidence="4">169a</strain>
    </source>
</reference>
<dbReference type="EMBL" id="CP138588">
    <property type="protein sequence ID" value="WPH02795.1"/>
    <property type="molecule type" value="Genomic_DNA"/>
</dbReference>
<evidence type="ECO:0000256" key="1">
    <source>
        <dbReference type="ARBA" id="ARBA00022801"/>
    </source>
</evidence>
<dbReference type="Gene3D" id="3.40.50.1820">
    <property type="entry name" value="alpha/beta hydrolase"/>
    <property type="match status" value="1"/>
</dbReference>
<evidence type="ECO:0000256" key="2">
    <source>
        <dbReference type="SAM" id="MobiDB-lite"/>
    </source>
</evidence>
<dbReference type="Proteomes" id="UP001303373">
    <property type="component" value="Chromosome 9"/>
</dbReference>
<dbReference type="InterPro" id="IPR029058">
    <property type="entry name" value="AB_hydrolase_fold"/>
</dbReference>
<dbReference type="AlphaFoldDB" id="A0AAQ3M8E1"/>
<proteinExistence type="predicted"/>
<dbReference type="Pfam" id="PF07859">
    <property type="entry name" value="Abhydrolase_3"/>
    <property type="match status" value="2"/>
</dbReference>
<dbReference type="SUPFAM" id="SSF53474">
    <property type="entry name" value="alpha/beta-Hydrolases"/>
    <property type="match status" value="1"/>
</dbReference>
<dbReference type="InterPro" id="IPR013094">
    <property type="entry name" value="AB_hydrolase_3"/>
</dbReference>
<feature type="region of interest" description="Disordered" evidence="2">
    <location>
        <begin position="279"/>
        <end position="343"/>
    </location>
</feature>
<protein>
    <submittedName>
        <fullName evidence="4">Ab hydrolase superfamily protein c4a8.06c</fullName>
    </submittedName>
</protein>
<feature type="domain" description="Alpha/beta hydrolase fold-3" evidence="3">
    <location>
        <begin position="147"/>
        <end position="261"/>
    </location>
</feature>
<feature type="region of interest" description="Disordered" evidence="2">
    <location>
        <begin position="944"/>
        <end position="986"/>
    </location>
</feature>
<evidence type="ECO:0000313" key="5">
    <source>
        <dbReference type="Proteomes" id="UP001303373"/>
    </source>
</evidence>
<evidence type="ECO:0000259" key="3">
    <source>
        <dbReference type="Pfam" id="PF07859"/>
    </source>
</evidence>
<evidence type="ECO:0000313" key="4">
    <source>
        <dbReference type="EMBL" id="WPH02795.1"/>
    </source>
</evidence>
<sequence length="986" mass="108087">MVFNTFSVATAVTPSIIDTYFSHFLNRAPLRQKPTAHISYHEGLRLIRQFLDYSSKHSVEDLQGFTTQWVPAPSWVRVRDCEIAPQFLDRAAAILQAQLGPRGIERVGGKTWWQWRRPEAPLRAEWIEMKKDYNERKKAGTKCDRVIMYIHGGAYYFGSVDEHRYQMQRHARKLKARVLAPRYRLAPQFPFPCGLFDCIATYLYLLEHFPPEQILFAGDSAGGGMVLGLLVTLRDQGLPLPAGSILLSPWVDLTHSFPSVAGDGEDDYIPPHGFLHKPSLAWPPPPTEENRSSSAHVPPLGITELPANPSSTAPVTEKNKSDLKQSADAGGSKIKAANPVPAPGRNLSIALDDRIVEIREQIQIYTHNELLAYPLVSPVMQPSLGGLPPMLIQVGGAELLRDEQIYIAHKAADPKAYPPSDAIMNEFDPRGEILHRYPPTDVQLQVWDDLCHVPHTLSFTRPAKYAYRSVAQFGAWALAHAQRRGIEIRDDDASIISSGDDTADESSIPAPDAKHNRKASITMDDHIALGAVGKAGDPLPPFKDHMVRQRVTRHGIIYPLSVKSEMACLHLDPATIGAIKPGPVRKWLAAKKHHDQKFASEVKKVEKKKLKDKAQGYDIIQGENPPPTALVNRRKKGIVPDQKKKGKSWGLAMWSGWGSHHDETTLDREEKIDNEGRDEDVSELVDPTPANAPPSEPARTADSLKRQKDRAASEAARLSPTRVNDRSRSPYRQVVDAGQAGEPILQPEINHTLLPRSVSSAASSLLSYQRGSFIDRPVSPLPVSELGIPSAAAVAPQSTFVAGSENTFLNPHTQRPHNGTSAYPFKLNKMATSKNASTTTLDSQLATGGQVDDMSFGPVELPTSVDLTPEKKKKAAPGMAITTGSVPTYQLNGRSTPVSPIGTAIGYGSDSSSSVPFQSGPVYNNRVSILGSIGPDGMPNMAPQAQITTPTQENTPSFDSNDDPTTLPFKTRNPVNDTPRLIHPTT</sequence>
<feature type="compositionally biased region" description="Polar residues" evidence="2">
    <location>
        <begin position="944"/>
        <end position="959"/>
    </location>
</feature>
<feature type="compositionally biased region" description="Basic and acidic residues" evidence="2">
    <location>
        <begin position="659"/>
        <end position="675"/>
    </location>
</feature>
<dbReference type="GO" id="GO:0016787">
    <property type="term" value="F:hydrolase activity"/>
    <property type="evidence" value="ECO:0007669"/>
    <property type="project" value="UniProtKB-KW"/>
</dbReference>
<organism evidence="4 5">
    <name type="scientific">Acrodontium crateriforme</name>
    <dbReference type="NCBI Taxonomy" id="150365"/>
    <lineage>
        <taxon>Eukaryota</taxon>
        <taxon>Fungi</taxon>
        <taxon>Dikarya</taxon>
        <taxon>Ascomycota</taxon>
        <taxon>Pezizomycotina</taxon>
        <taxon>Dothideomycetes</taxon>
        <taxon>Dothideomycetidae</taxon>
        <taxon>Mycosphaerellales</taxon>
        <taxon>Teratosphaeriaceae</taxon>
        <taxon>Acrodontium</taxon>
    </lineage>
</organism>
<feature type="region of interest" description="Disordered" evidence="2">
    <location>
        <begin position="497"/>
        <end position="517"/>
    </location>
</feature>
<feature type="domain" description="Alpha/beta hydrolase fold-3" evidence="3">
    <location>
        <begin position="360"/>
        <end position="412"/>
    </location>
</feature>
<keyword evidence="5" id="KW-1185">Reference proteome</keyword>
<dbReference type="PANTHER" id="PTHR48081">
    <property type="entry name" value="AB HYDROLASE SUPERFAMILY PROTEIN C4A8.06C"/>
    <property type="match status" value="1"/>
</dbReference>
<feature type="compositionally biased region" description="Basic and acidic residues" evidence="2">
    <location>
        <begin position="702"/>
        <end position="712"/>
    </location>
</feature>
<accession>A0AAQ3M8E1</accession>
<feature type="compositionally biased region" description="Polar residues" evidence="2">
    <location>
        <begin position="834"/>
        <end position="847"/>
    </location>
</feature>
<dbReference type="InterPro" id="IPR050300">
    <property type="entry name" value="GDXG_lipolytic_enzyme"/>
</dbReference>